<evidence type="ECO:0000259" key="2">
    <source>
        <dbReference type="Pfam" id="PF00856"/>
    </source>
</evidence>
<gene>
    <name evidence="3" type="ORF">QTG54_005592</name>
</gene>
<dbReference type="GO" id="GO:0016279">
    <property type="term" value="F:protein-lysine N-methyltransferase activity"/>
    <property type="evidence" value="ECO:0007669"/>
    <property type="project" value="TreeGrafter"/>
</dbReference>
<feature type="region of interest" description="Disordered" evidence="1">
    <location>
        <begin position="431"/>
        <end position="478"/>
    </location>
</feature>
<dbReference type="SUPFAM" id="SSF82199">
    <property type="entry name" value="SET domain"/>
    <property type="match status" value="1"/>
</dbReference>
<evidence type="ECO:0000313" key="4">
    <source>
        <dbReference type="Proteomes" id="UP001224775"/>
    </source>
</evidence>
<dbReference type="Proteomes" id="UP001224775">
    <property type="component" value="Unassembled WGS sequence"/>
</dbReference>
<comment type="caution">
    <text evidence="3">The sequence shown here is derived from an EMBL/GenBank/DDBJ whole genome shotgun (WGS) entry which is preliminary data.</text>
</comment>
<feature type="compositionally biased region" description="Acidic residues" evidence="1">
    <location>
        <begin position="462"/>
        <end position="471"/>
    </location>
</feature>
<name>A0AAD8YEI9_9STRA</name>
<proteinExistence type="predicted"/>
<dbReference type="EMBL" id="JATAAI010000008">
    <property type="protein sequence ID" value="KAK1743995.1"/>
    <property type="molecule type" value="Genomic_DNA"/>
</dbReference>
<sequence>MMMQQQRYCFLALAAFSSIVLTTIVGIGSTAVSAEEIVAAANDKPAATADVNESNQDVDDKNISYDGSDLIEWITSNGGFIHPNARIGLDPTGNYRGVFVKSVGGEDGGTEEGIEEDELVCSIPWDLIVKPDNWKYNFFPKTNCDALHEMYHQFQLGDESKYAPYINYLKNQPAGRIPSEWSEAGKELLTKILDQKEGEGLPPYEALDRFEEEWLGICRGEDTPLARAAFFQLTSRDEDGLMVPFYDMHNHSNDPKKLNTIPAKPKKKSKPFTMRAIRDIAPGEQIIISYNRCHGCWFDIEYEDCETKSFGGTDFLFSQFGFVEDYPQNWFIPQYEEDGTLFDEIRFCLDRDDKGELFVRRFGDNYSDEAEEIPFDDNVEFLKDELDRMLKLEQKFKNDEELIKSMPSYEWDTVWTYQKALVTAMSTAVETVEQMPPPEERDFGSSSDDDSRDHYDSRDHSEDDESSSDDGDSTHDEL</sequence>
<keyword evidence="4" id="KW-1185">Reference proteome</keyword>
<organism evidence="3 4">
    <name type="scientific">Skeletonema marinoi</name>
    <dbReference type="NCBI Taxonomy" id="267567"/>
    <lineage>
        <taxon>Eukaryota</taxon>
        <taxon>Sar</taxon>
        <taxon>Stramenopiles</taxon>
        <taxon>Ochrophyta</taxon>
        <taxon>Bacillariophyta</taxon>
        <taxon>Coscinodiscophyceae</taxon>
        <taxon>Thalassiosirophycidae</taxon>
        <taxon>Thalassiosirales</taxon>
        <taxon>Skeletonemataceae</taxon>
        <taxon>Skeletonema</taxon>
        <taxon>Skeletonema marinoi-dohrnii complex</taxon>
    </lineage>
</organism>
<dbReference type="Gene3D" id="3.90.1410.10">
    <property type="entry name" value="set domain protein methyltransferase, domain 1"/>
    <property type="match status" value="1"/>
</dbReference>
<dbReference type="PANTHER" id="PTHR13271:SF137">
    <property type="entry name" value="SET DOMAIN-CONTAINING PROTEIN"/>
    <property type="match status" value="1"/>
</dbReference>
<feature type="compositionally biased region" description="Basic and acidic residues" evidence="1">
    <location>
        <begin position="438"/>
        <end position="461"/>
    </location>
</feature>
<protein>
    <recommendedName>
        <fullName evidence="2">SET domain-containing protein</fullName>
    </recommendedName>
</protein>
<feature type="domain" description="SET" evidence="2">
    <location>
        <begin position="112"/>
        <end position="291"/>
    </location>
</feature>
<dbReference type="InterPro" id="IPR050600">
    <property type="entry name" value="SETD3_SETD6_MTase"/>
</dbReference>
<accession>A0AAD8YEI9</accession>
<dbReference type="PANTHER" id="PTHR13271">
    <property type="entry name" value="UNCHARACTERIZED PUTATIVE METHYLTRANSFERASE"/>
    <property type="match status" value="1"/>
</dbReference>
<evidence type="ECO:0000313" key="3">
    <source>
        <dbReference type="EMBL" id="KAK1743995.1"/>
    </source>
</evidence>
<evidence type="ECO:0000256" key="1">
    <source>
        <dbReference type="SAM" id="MobiDB-lite"/>
    </source>
</evidence>
<reference evidence="3" key="1">
    <citation type="submission" date="2023-06" db="EMBL/GenBank/DDBJ databases">
        <title>Survivors Of The Sea: Transcriptome response of Skeletonema marinoi to long-term dormancy.</title>
        <authorList>
            <person name="Pinder M.I.M."/>
            <person name="Kourtchenko O."/>
            <person name="Robertson E.K."/>
            <person name="Larsson T."/>
            <person name="Maumus F."/>
            <person name="Osuna-Cruz C.M."/>
            <person name="Vancaester E."/>
            <person name="Stenow R."/>
            <person name="Vandepoele K."/>
            <person name="Ploug H."/>
            <person name="Bruchert V."/>
            <person name="Godhe A."/>
            <person name="Topel M."/>
        </authorList>
    </citation>
    <scope>NUCLEOTIDE SEQUENCE</scope>
    <source>
        <strain evidence="3">R05AC</strain>
    </source>
</reference>
<dbReference type="InterPro" id="IPR046341">
    <property type="entry name" value="SET_dom_sf"/>
</dbReference>
<dbReference type="InterPro" id="IPR001214">
    <property type="entry name" value="SET_dom"/>
</dbReference>
<dbReference type="AlphaFoldDB" id="A0AAD8YEI9"/>
<dbReference type="Pfam" id="PF00856">
    <property type="entry name" value="SET"/>
    <property type="match status" value="1"/>
</dbReference>